<name>A0A8H5F2G2_9AGAR</name>
<gene>
    <name evidence="2" type="ORF">D9619_001682</name>
</gene>
<dbReference type="PROSITE" id="PS50181">
    <property type="entry name" value="FBOX"/>
    <property type="match status" value="1"/>
</dbReference>
<accession>A0A8H5F2G2</accession>
<comment type="caution">
    <text evidence="2">The sequence shown here is derived from an EMBL/GenBank/DDBJ whole genome shotgun (WGS) entry which is preliminary data.</text>
</comment>
<keyword evidence="3" id="KW-1185">Reference proteome</keyword>
<dbReference type="SUPFAM" id="SSF52047">
    <property type="entry name" value="RNI-like"/>
    <property type="match status" value="1"/>
</dbReference>
<organism evidence="2 3">
    <name type="scientific">Psilocybe cf. subviscida</name>
    <dbReference type="NCBI Taxonomy" id="2480587"/>
    <lineage>
        <taxon>Eukaryota</taxon>
        <taxon>Fungi</taxon>
        <taxon>Dikarya</taxon>
        <taxon>Basidiomycota</taxon>
        <taxon>Agaricomycotina</taxon>
        <taxon>Agaricomycetes</taxon>
        <taxon>Agaricomycetidae</taxon>
        <taxon>Agaricales</taxon>
        <taxon>Agaricineae</taxon>
        <taxon>Strophariaceae</taxon>
        <taxon>Psilocybe</taxon>
    </lineage>
</organism>
<evidence type="ECO:0000313" key="2">
    <source>
        <dbReference type="EMBL" id="KAF5321132.1"/>
    </source>
</evidence>
<reference evidence="2 3" key="1">
    <citation type="journal article" date="2020" name="ISME J.">
        <title>Uncovering the hidden diversity of litter-decomposition mechanisms in mushroom-forming fungi.</title>
        <authorList>
            <person name="Floudas D."/>
            <person name="Bentzer J."/>
            <person name="Ahren D."/>
            <person name="Johansson T."/>
            <person name="Persson P."/>
            <person name="Tunlid A."/>
        </authorList>
    </citation>
    <scope>NUCLEOTIDE SEQUENCE [LARGE SCALE GENOMIC DNA]</scope>
    <source>
        <strain evidence="2 3">CBS 101986</strain>
    </source>
</reference>
<proteinExistence type="predicted"/>
<feature type="domain" description="F-box" evidence="1">
    <location>
        <begin position="42"/>
        <end position="87"/>
    </location>
</feature>
<dbReference type="Gene3D" id="3.80.10.10">
    <property type="entry name" value="Ribonuclease Inhibitor"/>
    <property type="match status" value="1"/>
</dbReference>
<protein>
    <recommendedName>
        <fullName evidence="1">F-box domain-containing protein</fullName>
    </recommendedName>
</protein>
<sequence length="519" mass="59096">MSSSCLIFNLSNLWTTNNLSLGLQSAPFVDLSLGLPAPSTMPIAGSNLPPEVWARVLDEVPQPHLLPLLSVCSQFHDIAIRRLFASIKIYFMGGKRAQEMLNTNDAYWVDLLAIDFMRKSWEILNHIRQDRRFARAVKSVTVIAFADGLSIFERMTLTNTIPFIPNLHTFRWIGNGPEFDKSVAECLPWTLQKLCIQSSLPAEPFHHLTKLQHLELPTPFFFPDDEEAHDRLVIDDELAEITTSLPIGDLLYDFPSELRSLRLCASYIMHIPVRICNTLTELDLLMTIGDEDELVGLDAIFRHATVLESLSFVGFISPLVFSFLENAADTMPLLTSFRFCDDMTDYSPQDMVALSTFLANRPLRRLFLRVPAVRNHHSFLVSLVSTNQQLEVLGLHTGMYILDPTIMMIVHQLPRTLKALHLAMNWRGSNMLNLVDRIGQLPNLTFLHLYGAVTRLPVLLDDLADEAKGLQMVGLNRALWNINRVGDELFFAKLPRWRIKFAVDEDFLCDDDAWLFKYN</sequence>
<dbReference type="AlphaFoldDB" id="A0A8H5F2G2"/>
<dbReference type="Proteomes" id="UP000567179">
    <property type="component" value="Unassembled WGS sequence"/>
</dbReference>
<dbReference type="InterPro" id="IPR032675">
    <property type="entry name" value="LRR_dom_sf"/>
</dbReference>
<dbReference type="OrthoDB" id="3238099at2759"/>
<evidence type="ECO:0000313" key="3">
    <source>
        <dbReference type="Proteomes" id="UP000567179"/>
    </source>
</evidence>
<dbReference type="EMBL" id="JAACJJ010000028">
    <property type="protein sequence ID" value="KAF5321132.1"/>
    <property type="molecule type" value="Genomic_DNA"/>
</dbReference>
<dbReference type="InterPro" id="IPR001810">
    <property type="entry name" value="F-box_dom"/>
</dbReference>
<evidence type="ECO:0000259" key="1">
    <source>
        <dbReference type="PROSITE" id="PS50181"/>
    </source>
</evidence>